<keyword evidence="3" id="KW-1185">Reference proteome</keyword>
<feature type="chain" id="PRO_5025424365" description="Ig-like domain-containing protein" evidence="1">
    <location>
        <begin position="21"/>
        <end position="95"/>
    </location>
</feature>
<evidence type="ECO:0000256" key="1">
    <source>
        <dbReference type="SAM" id="SignalP"/>
    </source>
</evidence>
<evidence type="ECO:0000313" key="3">
    <source>
        <dbReference type="Proteomes" id="UP000800094"/>
    </source>
</evidence>
<dbReference type="EMBL" id="ML987200">
    <property type="protein sequence ID" value="KAF2245371.1"/>
    <property type="molecule type" value="Genomic_DNA"/>
</dbReference>
<keyword evidence="1" id="KW-0732">Signal</keyword>
<evidence type="ECO:0000313" key="2">
    <source>
        <dbReference type="EMBL" id="KAF2245371.1"/>
    </source>
</evidence>
<dbReference type="RefSeq" id="XP_033680375.1">
    <property type="nucleotide sequence ID" value="XM_033836197.1"/>
</dbReference>
<dbReference type="Proteomes" id="UP000800094">
    <property type="component" value="Unassembled WGS sequence"/>
</dbReference>
<proteinExistence type="predicted"/>
<sequence>MKTRTIATLLPLVFLTTTCGKDTDRVRSSSPAATPTLVEYTTSTCSVTKAITTPFPSVWYSSNWTQYTFTTTVDTVDYEYGCRSYLATKWVTSMH</sequence>
<dbReference type="GeneID" id="54589527"/>
<feature type="signal peptide" evidence="1">
    <location>
        <begin position="1"/>
        <end position="20"/>
    </location>
</feature>
<organism evidence="2 3">
    <name type="scientific">Trematosphaeria pertusa</name>
    <dbReference type="NCBI Taxonomy" id="390896"/>
    <lineage>
        <taxon>Eukaryota</taxon>
        <taxon>Fungi</taxon>
        <taxon>Dikarya</taxon>
        <taxon>Ascomycota</taxon>
        <taxon>Pezizomycotina</taxon>
        <taxon>Dothideomycetes</taxon>
        <taxon>Pleosporomycetidae</taxon>
        <taxon>Pleosporales</taxon>
        <taxon>Massarineae</taxon>
        <taxon>Trematosphaeriaceae</taxon>
        <taxon>Trematosphaeria</taxon>
    </lineage>
</organism>
<gene>
    <name evidence="2" type="ORF">BU26DRAFT_67749</name>
</gene>
<dbReference type="AlphaFoldDB" id="A0A6A6I4U4"/>
<reference evidence="2" key="1">
    <citation type="journal article" date="2020" name="Stud. Mycol.">
        <title>101 Dothideomycetes genomes: a test case for predicting lifestyles and emergence of pathogens.</title>
        <authorList>
            <person name="Haridas S."/>
            <person name="Albert R."/>
            <person name="Binder M."/>
            <person name="Bloem J."/>
            <person name="Labutti K."/>
            <person name="Salamov A."/>
            <person name="Andreopoulos B."/>
            <person name="Baker S."/>
            <person name="Barry K."/>
            <person name="Bills G."/>
            <person name="Bluhm B."/>
            <person name="Cannon C."/>
            <person name="Castanera R."/>
            <person name="Culley D."/>
            <person name="Daum C."/>
            <person name="Ezra D."/>
            <person name="Gonzalez J."/>
            <person name="Henrissat B."/>
            <person name="Kuo A."/>
            <person name="Liang C."/>
            <person name="Lipzen A."/>
            <person name="Lutzoni F."/>
            <person name="Magnuson J."/>
            <person name="Mondo S."/>
            <person name="Nolan M."/>
            <person name="Ohm R."/>
            <person name="Pangilinan J."/>
            <person name="Park H.-J."/>
            <person name="Ramirez L."/>
            <person name="Alfaro M."/>
            <person name="Sun H."/>
            <person name="Tritt A."/>
            <person name="Yoshinaga Y."/>
            <person name="Zwiers L.-H."/>
            <person name="Turgeon B."/>
            <person name="Goodwin S."/>
            <person name="Spatafora J."/>
            <person name="Crous P."/>
            <person name="Grigoriev I."/>
        </authorList>
    </citation>
    <scope>NUCLEOTIDE SEQUENCE</scope>
    <source>
        <strain evidence="2">CBS 122368</strain>
    </source>
</reference>
<accession>A0A6A6I4U4</accession>
<protein>
    <recommendedName>
        <fullName evidence="4">Ig-like domain-containing protein</fullName>
    </recommendedName>
</protein>
<evidence type="ECO:0008006" key="4">
    <source>
        <dbReference type="Google" id="ProtNLM"/>
    </source>
</evidence>
<name>A0A6A6I4U4_9PLEO</name>